<evidence type="ECO:0000256" key="1">
    <source>
        <dbReference type="SAM" id="MobiDB-lite"/>
    </source>
</evidence>
<evidence type="ECO:0000313" key="3">
    <source>
        <dbReference type="Proteomes" id="UP001161757"/>
    </source>
</evidence>
<organism evidence="2 3">
    <name type="scientific">Exophiala dermatitidis</name>
    <name type="common">Black yeast-like fungus</name>
    <name type="synonym">Wangiella dermatitidis</name>
    <dbReference type="NCBI Taxonomy" id="5970"/>
    <lineage>
        <taxon>Eukaryota</taxon>
        <taxon>Fungi</taxon>
        <taxon>Dikarya</taxon>
        <taxon>Ascomycota</taxon>
        <taxon>Pezizomycotina</taxon>
        <taxon>Eurotiomycetes</taxon>
        <taxon>Chaetothyriomycetidae</taxon>
        <taxon>Chaetothyriales</taxon>
        <taxon>Herpotrichiellaceae</taxon>
        <taxon>Exophiala</taxon>
    </lineage>
</organism>
<feature type="compositionally biased region" description="Basic and acidic residues" evidence="1">
    <location>
        <begin position="56"/>
        <end position="75"/>
    </location>
</feature>
<feature type="compositionally biased region" description="Basic and acidic residues" evidence="1">
    <location>
        <begin position="29"/>
        <end position="48"/>
    </location>
</feature>
<dbReference type="EMBL" id="JAJGCB010000029">
    <property type="protein sequence ID" value="KAJ8987028.1"/>
    <property type="molecule type" value="Genomic_DNA"/>
</dbReference>
<evidence type="ECO:0000313" key="2">
    <source>
        <dbReference type="EMBL" id="KAJ8987028.1"/>
    </source>
</evidence>
<proteinExistence type="predicted"/>
<feature type="region of interest" description="Disordered" evidence="1">
    <location>
        <begin position="26"/>
        <end position="83"/>
    </location>
</feature>
<name>A0AAN6IQT5_EXODE</name>
<dbReference type="Proteomes" id="UP001161757">
    <property type="component" value="Unassembled WGS sequence"/>
</dbReference>
<dbReference type="AlphaFoldDB" id="A0AAN6IQT5"/>
<reference evidence="2" key="1">
    <citation type="submission" date="2023-01" db="EMBL/GenBank/DDBJ databases">
        <title>Exophiala dermititidis isolated from Cystic Fibrosis Patient.</title>
        <authorList>
            <person name="Kurbessoian T."/>
            <person name="Crocker A."/>
            <person name="Murante D."/>
            <person name="Hogan D.A."/>
            <person name="Stajich J.E."/>
        </authorList>
    </citation>
    <scope>NUCLEOTIDE SEQUENCE</scope>
    <source>
        <strain evidence="2">Ex8</strain>
    </source>
</reference>
<gene>
    <name evidence="2" type="ORF">HRR80_008964</name>
</gene>
<comment type="caution">
    <text evidence="2">The sequence shown here is derived from an EMBL/GenBank/DDBJ whole genome shotgun (WGS) entry which is preliminary data.</text>
</comment>
<protein>
    <submittedName>
        <fullName evidence="2">Uncharacterized protein</fullName>
    </submittedName>
</protein>
<accession>A0AAN6IQT5</accession>
<sequence>MMPPRMPSYLGSADVPFQEYCRNLVGTERSSDAKREGRESEHDTERGGGHGSAAIDIRDATPRGEVRHAGAERTERHHGRGAGWRTSGIEVGLYTICWRRAPTTKAPVISNLNVEEPGSSSESVEQSHEAVTRQQGVERKRAGNLTEIRELTLSRTRKRALVCYCSIVPRAGSYKSACGDDHIERLASRVILRS</sequence>